<reference evidence="5 7" key="1">
    <citation type="submission" date="2017-04" db="EMBL/GenBank/DDBJ databases">
        <title>The Characteristic of a Fine Plant Growth-Promoting Rhizobacteria Bacillus mycoides Gnyt1 and its Whole Genome Sequencing Analysis.</title>
        <authorList>
            <person name="Li J.H."/>
            <person name="Yao T."/>
        </authorList>
    </citation>
    <scope>NUCLEOTIDE SEQUENCE [LARGE SCALE GENOMIC DNA]</scope>
    <source>
        <strain evidence="5 7">Gnyt1</strain>
    </source>
</reference>
<dbReference type="GO" id="GO:0005524">
    <property type="term" value="F:ATP binding"/>
    <property type="evidence" value="ECO:0007669"/>
    <property type="project" value="UniProtKB-KW"/>
</dbReference>
<dbReference type="GO" id="GO:0016887">
    <property type="term" value="F:ATP hydrolysis activity"/>
    <property type="evidence" value="ECO:0007669"/>
    <property type="project" value="InterPro"/>
</dbReference>
<reference evidence="6 8" key="2">
    <citation type="journal article" date="2019" name="Environ. Microbiol.">
        <title>An active ?-lactamase is a part of an orchestrated cell wall stress resistance network of Bacillus subtilis and related rhizosphere species.</title>
        <authorList>
            <person name="Bucher T."/>
            <person name="Keren-Paz A."/>
            <person name="Hausser J."/>
            <person name="Olender T."/>
            <person name="Cytryn E."/>
            <person name="Kolodkin-Gal I."/>
        </authorList>
    </citation>
    <scope>NUCLEOTIDE SEQUENCE [LARGE SCALE GENOMIC DNA]</scope>
    <source>
        <strain evidence="6 8">I186</strain>
    </source>
</reference>
<dbReference type="Proteomes" id="UP000305524">
    <property type="component" value="Unassembled WGS sequence"/>
</dbReference>
<evidence type="ECO:0000259" key="4">
    <source>
        <dbReference type="PROSITE" id="PS50893"/>
    </source>
</evidence>
<dbReference type="EMBL" id="SZOD01000636">
    <property type="protein sequence ID" value="TKI81939.1"/>
    <property type="molecule type" value="Genomic_DNA"/>
</dbReference>
<evidence type="ECO:0000313" key="6">
    <source>
        <dbReference type="EMBL" id="TKI81939.1"/>
    </source>
</evidence>
<dbReference type="AlphaFoldDB" id="A0A1C3TF66"/>
<dbReference type="InterPro" id="IPR027417">
    <property type="entry name" value="P-loop_NTPase"/>
</dbReference>
<organism evidence="5 7">
    <name type="scientific">Bacillus mycoides</name>
    <dbReference type="NCBI Taxonomy" id="1405"/>
    <lineage>
        <taxon>Bacteria</taxon>
        <taxon>Bacillati</taxon>
        <taxon>Bacillota</taxon>
        <taxon>Bacilli</taxon>
        <taxon>Bacillales</taxon>
        <taxon>Bacillaceae</taxon>
        <taxon>Bacillus</taxon>
        <taxon>Bacillus cereus group</taxon>
    </lineage>
</organism>
<sequence>MLVELRGIQKKYGKSLILDNIDLSIPEGEALAIIGGNGTGKSTLLKIIAGFIPPTAGTLQRKEHIQIGYVPEHFPEGIRFTLEDYLYHLGHIHGLSTKYLRNKIPMLLESFHLHHAKHYVVRNFSKGMKQKTGIMQALLTDVHLLILDEPLSGLDPNSQQELEHILLSLKQQGISILFTCHEKQLLENFADRIVTLANHTIAEDTSVQKSTEQVYIEAIVHETFSSIELQKQSGFIQVTHNSNQNLIQLQIEKEYTNEMLQFLLHKKASITLLQPNF</sequence>
<dbReference type="InterPro" id="IPR003439">
    <property type="entry name" value="ABC_transporter-like_ATP-bd"/>
</dbReference>
<evidence type="ECO:0000256" key="2">
    <source>
        <dbReference type="ARBA" id="ARBA00022741"/>
    </source>
</evidence>
<evidence type="ECO:0000256" key="1">
    <source>
        <dbReference type="ARBA" id="ARBA00022448"/>
    </source>
</evidence>
<dbReference type="SMART" id="SM00382">
    <property type="entry name" value="AAA"/>
    <property type="match status" value="1"/>
</dbReference>
<dbReference type="RefSeq" id="WP_002015688.1">
    <property type="nucleotide sequence ID" value="NZ_CM000719.1"/>
</dbReference>
<name>A0A1C3TF66_BACMY</name>
<dbReference type="EMBL" id="CP020743">
    <property type="protein sequence ID" value="ARJ24331.1"/>
    <property type="molecule type" value="Genomic_DNA"/>
</dbReference>
<proteinExistence type="predicted"/>
<dbReference type="InterPro" id="IPR003593">
    <property type="entry name" value="AAA+_ATPase"/>
</dbReference>
<dbReference type="Pfam" id="PF00005">
    <property type="entry name" value="ABC_tran"/>
    <property type="match status" value="1"/>
</dbReference>
<keyword evidence="1" id="KW-0813">Transport</keyword>
<dbReference type="CDD" id="cd03230">
    <property type="entry name" value="ABC_DR_subfamily_A"/>
    <property type="match status" value="1"/>
</dbReference>
<evidence type="ECO:0000313" key="8">
    <source>
        <dbReference type="Proteomes" id="UP000305524"/>
    </source>
</evidence>
<dbReference type="InterPro" id="IPR051782">
    <property type="entry name" value="ABC_Transporter_VariousFunc"/>
</dbReference>
<keyword evidence="3 5" id="KW-0067">ATP-binding</keyword>
<dbReference type="PANTHER" id="PTHR42939:SF1">
    <property type="entry name" value="ABC TRANSPORTER ATP-BINDING PROTEIN ALBC-RELATED"/>
    <property type="match status" value="1"/>
</dbReference>
<accession>A0A1C3TF66</accession>
<dbReference type="PROSITE" id="PS50893">
    <property type="entry name" value="ABC_TRANSPORTER_2"/>
    <property type="match status" value="1"/>
</dbReference>
<evidence type="ECO:0000313" key="7">
    <source>
        <dbReference type="Proteomes" id="UP000192932"/>
    </source>
</evidence>
<dbReference type="PANTHER" id="PTHR42939">
    <property type="entry name" value="ABC TRANSPORTER ATP-BINDING PROTEIN ALBC-RELATED"/>
    <property type="match status" value="1"/>
</dbReference>
<evidence type="ECO:0000256" key="3">
    <source>
        <dbReference type="ARBA" id="ARBA00022840"/>
    </source>
</evidence>
<evidence type="ECO:0000313" key="5">
    <source>
        <dbReference type="EMBL" id="ARJ24331.1"/>
    </source>
</evidence>
<feature type="domain" description="ABC transporter" evidence="4">
    <location>
        <begin position="3"/>
        <end position="223"/>
    </location>
</feature>
<accession>C2Q278</accession>
<accession>A0A1W6AF84</accession>
<protein>
    <submittedName>
        <fullName evidence="5">ABC transporter ATP-binding protein</fullName>
    </submittedName>
    <submittedName>
        <fullName evidence="6">ATP-binding cassette domain-containing protein</fullName>
    </submittedName>
</protein>
<keyword evidence="2" id="KW-0547">Nucleotide-binding</keyword>
<dbReference type="SUPFAM" id="SSF52540">
    <property type="entry name" value="P-loop containing nucleoside triphosphate hydrolases"/>
    <property type="match status" value="1"/>
</dbReference>
<gene>
    <name evidence="5" type="ORF">B7492_25355</name>
    <name evidence="6" type="ORF">FC701_23280</name>
</gene>
<dbReference type="Proteomes" id="UP000192932">
    <property type="component" value="Chromosome"/>
</dbReference>
<dbReference type="Gene3D" id="3.40.50.300">
    <property type="entry name" value="P-loop containing nucleotide triphosphate hydrolases"/>
    <property type="match status" value="1"/>
</dbReference>